<dbReference type="Pfam" id="PF12833">
    <property type="entry name" value="HTH_18"/>
    <property type="match status" value="1"/>
</dbReference>
<protein>
    <submittedName>
        <fullName evidence="5">AraC family transcriptional regulator</fullName>
    </submittedName>
</protein>
<dbReference type="PROSITE" id="PS01124">
    <property type="entry name" value="HTH_ARAC_FAMILY_2"/>
    <property type="match status" value="1"/>
</dbReference>
<dbReference type="Gene3D" id="1.10.10.60">
    <property type="entry name" value="Homeodomain-like"/>
    <property type="match status" value="1"/>
</dbReference>
<evidence type="ECO:0000313" key="6">
    <source>
        <dbReference type="Proteomes" id="UP000676386"/>
    </source>
</evidence>
<dbReference type="Proteomes" id="UP000676386">
    <property type="component" value="Unassembled WGS sequence"/>
</dbReference>
<dbReference type="PANTHER" id="PTHR46796">
    <property type="entry name" value="HTH-TYPE TRANSCRIPTIONAL ACTIVATOR RHAS-RELATED"/>
    <property type="match status" value="1"/>
</dbReference>
<dbReference type="EMBL" id="JAGTXB010000003">
    <property type="protein sequence ID" value="MBS0027286.1"/>
    <property type="molecule type" value="Genomic_DNA"/>
</dbReference>
<keyword evidence="6" id="KW-1185">Reference proteome</keyword>
<accession>A0ABS5IWI5</accession>
<dbReference type="RefSeq" id="WP_211972389.1">
    <property type="nucleotide sequence ID" value="NZ_CBFHAM010000020.1"/>
</dbReference>
<dbReference type="SUPFAM" id="SSF46689">
    <property type="entry name" value="Homeodomain-like"/>
    <property type="match status" value="1"/>
</dbReference>
<dbReference type="InterPro" id="IPR009057">
    <property type="entry name" value="Homeodomain-like_sf"/>
</dbReference>
<evidence type="ECO:0000256" key="2">
    <source>
        <dbReference type="ARBA" id="ARBA00023125"/>
    </source>
</evidence>
<name>A0ABS5IWI5_9BACT</name>
<reference evidence="5 6" key="1">
    <citation type="submission" date="2021-04" db="EMBL/GenBank/DDBJ databases">
        <title>Chitinophaga sp. nov., isolated from the rhizosphere soil.</title>
        <authorList>
            <person name="He S."/>
        </authorList>
    </citation>
    <scope>NUCLEOTIDE SEQUENCE [LARGE SCALE GENOMIC DNA]</scope>
    <source>
        <strain evidence="5 6">2R12</strain>
    </source>
</reference>
<dbReference type="SMART" id="SM00342">
    <property type="entry name" value="HTH_ARAC"/>
    <property type="match status" value="1"/>
</dbReference>
<dbReference type="Pfam" id="PF20240">
    <property type="entry name" value="DUF6597"/>
    <property type="match status" value="1"/>
</dbReference>
<keyword evidence="2" id="KW-0238">DNA-binding</keyword>
<sequence>MKTIHNIRALYMPVQPCVKEPAGDVLYHEFLPDIRLREFIYCYWQLKTENPLTAPYHYRVVADGCMDIFFELADPAHAFVMGFNDAYSEFPLAASFNYVGIRFLPGMFPLLYKVNAAELAHHAANFDEVAPAGYRFLKEGLPGHAAVSEIKSMLDAHFLGLLPKTIITADSRLYESIDTILRTAGNVRIEKELPQGISARQLRRLFEFYIGDTPKAFSKVVRFQQLLRSPGDILKSRAYLEAGYYDQAHFIREFKRLYGLTPSKVS</sequence>
<keyword evidence="1" id="KW-0805">Transcription regulation</keyword>
<dbReference type="PANTHER" id="PTHR46796:SF13">
    <property type="entry name" value="HTH-TYPE TRANSCRIPTIONAL ACTIVATOR RHAS"/>
    <property type="match status" value="1"/>
</dbReference>
<dbReference type="InterPro" id="IPR018060">
    <property type="entry name" value="HTH_AraC"/>
</dbReference>
<evidence type="ECO:0000256" key="1">
    <source>
        <dbReference type="ARBA" id="ARBA00023015"/>
    </source>
</evidence>
<proteinExistence type="predicted"/>
<comment type="caution">
    <text evidence="5">The sequence shown here is derived from an EMBL/GenBank/DDBJ whole genome shotgun (WGS) entry which is preliminary data.</text>
</comment>
<evidence type="ECO:0000259" key="4">
    <source>
        <dbReference type="PROSITE" id="PS01124"/>
    </source>
</evidence>
<feature type="domain" description="HTH araC/xylS-type" evidence="4">
    <location>
        <begin position="196"/>
        <end position="266"/>
    </location>
</feature>
<gene>
    <name evidence="5" type="ORF">KE626_08200</name>
</gene>
<dbReference type="InterPro" id="IPR046532">
    <property type="entry name" value="DUF6597"/>
</dbReference>
<evidence type="ECO:0000313" key="5">
    <source>
        <dbReference type="EMBL" id="MBS0027286.1"/>
    </source>
</evidence>
<dbReference type="InterPro" id="IPR050204">
    <property type="entry name" value="AraC_XylS_family_regulators"/>
</dbReference>
<keyword evidence="3" id="KW-0804">Transcription</keyword>
<evidence type="ECO:0000256" key="3">
    <source>
        <dbReference type="ARBA" id="ARBA00023163"/>
    </source>
</evidence>
<organism evidence="5 6">
    <name type="scientific">Chitinophaga hostae</name>
    <dbReference type="NCBI Taxonomy" id="2831022"/>
    <lineage>
        <taxon>Bacteria</taxon>
        <taxon>Pseudomonadati</taxon>
        <taxon>Bacteroidota</taxon>
        <taxon>Chitinophagia</taxon>
        <taxon>Chitinophagales</taxon>
        <taxon>Chitinophagaceae</taxon>
        <taxon>Chitinophaga</taxon>
    </lineage>
</organism>